<dbReference type="GO" id="GO:0016987">
    <property type="term" value="F:sigma factor activity"/>
    <property type="evidence" value="ECO:0007669"/>
    <property type="project" value="UniProtKB-KW"/>
</dbReference>
<protein>
    <submittedName>
        <fullName evidence="7">Sigma-70 family RNA polymerase sigma factor</fullName>
    </submittedName>
</protein>
<organism evidence="7 8">
    <name type="scientific">Phnomibacter ginsenosidimutans</name>
    <dbReference type="NCBI Taxonomy" id="2676868"/>
    <lineage>
        <taxon>Bacteria</taxon>
        <taxon>Pseudomonadati</taxon>
        <taxon>Bacteroidota</taxon>
        <taxon>Chitinophagia</taxon>
        <taxon>Chitinophagales</taxon>
        <taxon>Chitinophagaceae</taxon>
        <taxon>Phnomibacter</taxon>
    </lineage>
</organism>
<gene>
    <name evidence="7" type="ORF">GLV81_03675</name>
</gene>
<dbReference type="PANTHER" id="PTHR43133">
    <property type="entry name" value="RNA POLYMERASE ECF-TYPE SIGMA FACTO"/>
    <property type="match status" value="1"/>
</dbReference>
<dbReference type="KEGG" id="fls:GLV81_03675"/>
<dbReference type="SUPFAM" id="SSF88659">
    <property type="entry name" value="Sigma3 and sigma4 domains of RNA polymerase sigma factors"/>
    <property type="match status" value="1"/>
</dbReference>
<dbReference type="InterPro" id="IPR039425">
    <property type="entry name" value="RNA_pol_sigma-70-like"/>
</dbReference>
<keyword evidence="2" id="KW-0805">Transcription regulation</keyword>
<dbReference type="InterPro" id="IPR014284">
    <property type="entry name" value="RNA_pol_sigma-70_dom"/>
</dbReference>
<dbReference type="InterPro" id="IPR013324">
    <property type="entry name" value="RNA_pol_sigma_r3/r4-like"/>
</dbReference>
<dbReference type="EMBL" id="CP046566">
    <property type="protein sequence ID" value="QGW29972.1"/>
    <property type="molecule type" value="Genomic_DNA"/>
</dbReference>
<dbReference type="InterPro" id="IPR036388">
    <property type="entry name" value="WH-like_DNA-bd_sf"/>
</dbReference>
<feature type="domain" description="RNA polymerase sigma factor 70 region 4 type 2" evidence="6">
    <location>
        <begin position="102"/>
        <end position="153"/>
    </location>
</feature>
<dbReference type="InterPro" id="IPR007627">
    <property type="entry name" value="RNA_pol_sigma70_r2"/>
</dbReference>
<proteinExistence type="inferred from homology"/>
<evidence type="ECO:0000256" key="1">
    <source>
        <dbReference type="ARBA" id="ARBA00010641"/>
    </source>
</evidence>
<sequence>MKRPAQRLLYEQVAPKLYHTCRRYLRHPHEVEDVLAETCFIILTKIGQLKEVQAFEGWAKRIAVHECLAYLKKKTSFAVHMDEQAVAHMPDDNTPIPMASADLMALVHQLPDGCKTVFNLYVMEGYSHREIAELLGISEGTSKSQLSFSRKKLQEMVQTFYDQSLQRHEQSR</sequence>
<evidence type="ECO:0000256" key="4">
    <source>
        <dbReference type="ARBA" id="ARBA00023163"/>
    </source>
</evidence>
<dbReference type="Gene3D" id="1.10.1740.10">
    <property type="match status" value="1"/>
</dbReference>
<name>A0A6I6GSM6_9BACT</name>
<accession>A0A6I6GSM6</accession>
<evidence type="ECO:0000313" key="8">
    <source>
        <dbReference type="Proteomes" id="UP000426027"/>
    </source>
</evidence>
<dbReference type="InterPro" id="IPR013249">
    <property type="entry name" value="RNA_pol_sigma70_r4_t2"/>
</dbReference>
<dbReference type="Proteomes" id="UP000426027">
    <property type="component" value="Chromosome"/>
</dbReference>
<evidence type="ECO:0000256" key="3">
    <source>
        <dbReference type="ARBA" id="ARBA00023082"/>
    </source>
</evidence>
<dbReference type="InterPro" id="IPR013325">
    <property type="entry name" value="RNA_pol_sigma_r2"/>
</dbReference>
<evidence type="ECO:0000313" key="7">
    <source>
        <dbReference type="EMBL" id="QGW29972.1"/>
    </source>
</evidence>
<keyword evidence="8" id="KW-1185">Reference proteome</keyword>
<keyword evidence="3" id="KW-0731">Sigma factor</keyword>
<dbReference type="AlphaFoldDB" id="A0A6I6GSM6"/>
<dbReference type="SUPFAM" id="SSF88946">
    <property type="entry name" value="Sigma2 domain of RNA polymerase sigma factors"/>
    <property type="match status" value="1"/>
</dbReference>
<comment type="similarity">
    <text evidence="1">Belongs to the sigma-70 factor family. ECF subfamily.</text>
</comment>
<dbReference type="Pfam" id="PF08281">
    <property type="entry name" value="Sigma70_r4_2"/>
    <property type="match status" value="1"/>
</dbReference>
<evidence type="ECO:0000259" key="6">
    <source>
        <dbReference type="Pfam" id="PF08281"/>
    </source>
</evidence>
<dbReference type="Pfam" id="PF04542">
    <property type="entry name" value="Sigma70_r2"/>
    <property type="match status" value="1"/>
</dbReference>
<evidence type="ECO:0000259" key="5">
    <source>
        <dbReference type="Pfam" id="PF04542"/>
    </source>
</evidence>
<dbReference type="GO" id="GO:0003677">
    <property type="term" value="F:DNA binding"/>
    <property type="evidence" value="ECO:0007669"/>
    <property type="project" value="InterPro"/>
</dbReference>
<reference evidence="7 8" key="1">
    <citation type="submission" date="2019-11" db="EMBL/GenBank/DDBJ databases">
        <authorList>
            <person name="Im W.T."/>
        </authorList>
    </citation>
    <scope>NUCLEOTIDE SEQUENCE [LARGE SCALE GENOMIC DNA]</scope>
    <source>
        <strain evidence="7 8">SB-02</strain>
    </source>
</reference>
<keyword evidence="4" id="KW-0804">Transcription</keyword>
<dbReference type="GO" id="GO:0006352">
    <property type="term" value="P:DNA-templated transcription initiation"/>
    <property type="evidence" value="ECO:0007669"/>
    <property type="project" value="InterPro"/>
</dbReference>
<evidence type="ECO:0000256" key="2">
    <source>
        <dbReference type="ARBA" id="ARBA00023015"/>
    </source>
</evidence>
<dbReference type="PANTHER" id="PTHR43133:SF46">
    <property type="entry name" value="RNA POLYMERASE SIGMA-70 FACTOR ECF SUBFAMILY"/>
    <property type="match status" value="1"/>
</dbReference>
<feature type="domain" description="RNA polymerase sigma-70 region 2" evidence="5">
    <location>
        <begin position="9"/>
        <end position="75"/>
    </location>
</feature>
<dbReference type="NCBIfam" id="TIGR02937">
    <property type="entry name" value="sigma70-ECF"/>
    <property type="match status" value="1"/>
</dbReference>
<dbReference type="CDD" id="cd06171">
    <property type="entry name" value="Sigma70_r4"/>
    <property type="match status" value="1"/>
</dbReference>
<dbReference type="Gene3D" id="1.10.10.10">
    <property type="entry name" value="Winged helix-like DNA-binding domain superfamily/Winged helix DNA-binding domain"/>
    <property type="match status" value="1"/>
</dbReference>